<reference evidence="2" key="1">
    <citation type="submission" date="2016-11" db="UniProtKB">
        <authorList>
            <consortium name="WormBaseParasite"/>
        </authorList>
    </citation>
    <scope>IDENTIFICATION</scope>
    <source>
        <strain evidence="2">KR3021</strain>
    </source>
</reference>
<evidence type="ECO:0000313" key="1">
    <source>
        <dbReference type="Proteomes" id="UP000095286"/>
    </source>
</evidence>
<evidence type="ECO:0000313" key="2">
    <source>
        <dbReference type="WBParaSite" id="RSKR_0001157300.1"/>
    </source>
</evidence>
<sequence>MGQSESKSETERAIPLKKRTQSAEGKARHHVTGSNHKHITRKSTSNLVNEIDSIEDSGCSSNGSGSLQSSVKTGRCMHHPTVEQNDISKQSSKKELLTKRQKILLRGSWNKCQRSGLDNIGAVIFTKIYILDPTVGHMFDLYNVPIPDLKYKKFFQSHAMTFTRSLDFCIQNMDNMDTIVEYFYQLGRRHVKYKKLGFKPHYWDIFSEALTEAVIEYECGFKHRDVLKGWRTLITFIIEQMREGYLDENKSLLKKDHTSSTDGMNSITEKCEDTVHKSFNNYFHIDDALAKDQTSCPSEPYYQHHFKNSRFTMPPKRITKRFSMPADHDFSEEQDITLSHPVQVYLQEPVEEINNLPTREPHIAKQMKRSQQKNSKKCLMPQNFFELAVPTIREEESPEPKRVRYTYSKDPEDYKETNDAGCHHLNENYQVSSNEFHYHSAYDEPLSVHVNNSEEEVRQLLPVQLLSHIKSTNKSDVLPKTTDSPDKSRMYRDCVEAACDLFKEETDQVFLKDLAHFKYMKKTSMPYSLYIGLVLSNIDTYAISVADIYKSIIFMFPHMEFEAEISWRSSIRHTIISKKNYFDKIAKLDATEKGVCNYRLKCAFDFTKHGLNEPAVVAEYKNSMRFPELFEKLIIGECKVFPPEDDRISRILEHIYEPVKIQNYFECRLRMKILISRIGTKSLCEPKNPTKKKIPKKTFNLIDPNTIHLEKEFTKYAAVIEHFFRKLIEVEKLDTIKYETMCIALGKRHCDFLLKGFHVTHWTVFHNCILDVIGETILQAFPNERKQSQIQVSWTRFIARIIQLMQVGFKEEQQARANNCPKQIDNHNCGNKSM</sequence>
<accession>A0AC35UI21</accession>
<protein>
    <submittedName>
        <fullName evidence="2">GLOBIN domain-containing protein</fullName>
    </submittedName>
</protein>
<dbReference type="WBParaSite" id="RSKR_0001157300.1">
    <property type="protein sequence ID" value="RSKR_0001157300.1"/>
    <property type="gene ID" value="RSKR_0001157300"/>
</dbReference>
<proteinExistence type="predicted"/>
<organism evidence="1 2">
    <name type="scientific">Rhabditophanes sp. KR3021</name>
    <dbReference type="NCBI Taxonomy" id="114890"/>
    <lineage>
        <taxon>Eukaryota</taxon>
        <taxon>Metazoa</taxon>
        <taxon>Ecdysozoa</taxon>
        <taxon>Nematoda</taxon>
        <taxon>Chromadorea</taxon>
        <taxon>Rhabditida</taxon>
        <taxon>Tylenchina</taxon>
        <taxon>Panagrolaimomorpha</taxon>
        <taxon>Strongyloidoidea</taxon>
        <taxon>Alloionematidae</taxon>
        <taxon>Rhabditophanes</taxon>
    </lineage>
</organism>
<name>A0AC35UI21_9BILA</name>
<dbReference type="Proteomes" id="UP000095286">
    <property type="component" value="Unplaced"/>
</dbReference>